<evidence type="ECO:0000256" key="5">
    <source>
        <dbReference type="SAM" id="Phobius"/>
    </source>
</evidence>
<evidence type="ECO:0000313" key="6">
    <source>
        <dbReference type="EMBL" id="WEG08566.1"/>
    </source>
</evidence>
<dbReference type="RefSeq" id="WP_275277894.1">
    <property type="nucleotide sequence ID" value="NZ_CP119108.1"/>
</dbReference>
<sequence length="200" mass="21172">MLSLYRAGTSPLHRMPAGPKLVLLVALVLAVSLLPTAPWAAGAAVALCIIAYLFGGGMPALLLLARQTWALKWVIAFMLIGQLIFLGPQPAVLNTVRVTAAVLLAALLALTTRVTALLDALERGLAPLRVVRVDPARVALMLTVTLSTLPVMGRIAHDVREAQRARGARPGVRTFAVPYLVMALKHADELGDALAARGVR</sequence>
<keyword evidence="3 5" id="KW-1133">Transmembrane helix</keyword>
<feature type="transmembrane region" description="Helical" evidence="5">
    <location>
        <begin position="98"/>
        <end position="118"/>
    </location>
</feature>
<keyword evidence="2 5" id="KW-0812">Transmembrane</keyword>
<reference evidence="6 7" key="1">
    <citation type="submission" date="2023-03" db="EMBL/GenBank/DDBJ databases">
        <title>Genome sequence of Microbacterium sp. KACC 23027.</title>
        <authorList>
            <person name="Kim S."/>
            <person name="Heo J."/>
            <person name="Kwon S.-W."/>
        </authorList>
    </citation>
    <scope>NUCLEOTIDE SEQUENCE [LARGE SCALE GENOMIC DNA]</scope>
    <source>
        <strain evidence="6 7">KACC 23027</strain>
    </source>
</reference>
<dbReference type="EMBL" id="CP119108">
    <property type="protein sequence ID" value="WEG08566.1"/>
    <property type="molecule type" value="Genomic_DNA"/>
</dbReference>
<dbReference type="InterPro" id="IPR003339">
    <property type="entry name" value="ABC/ECF_trnsptr_transmembrane"/>
</dbReference>
<gene>
    <name evidence="6" type="ORF">PU630_15170</name>
</gene>
<evidence type="ECO:0000313" key="7">
    <source>
        <dbReference type="Proteomes" id="UP001214553"/>
    </source>
</evidence>
<protein>
    <submittedName>
        <fullName evidence="6">Energy-coupling factor transporter transmembrane component T</fullName>
    </submittedName>
</protein>
<evidence type="ECO:0000256" key="2">
    <source>
        <dbReference type="ARBA" id="ARBA00022692"/>
    </source>
</evidence>
<name>A0ABY8C0I2_9MICO</name>
<dbReference type="Proteomes" id="UP001214553">
    <property type="component" value="Chromosome"/>
</dbReference>
<keyword evidence="4 5" id="KW-0472">Membrane</keyword>
<dbReference type="CDD" id="cd16914">
    <property type="entry name" value="EcfT"/>
    <property type="match status" value="1"/>
</dbReference>
<evidence type="ECO:0000256" key="1">
    <source>
        <dbReference type="ARBA" id="ARBA00004141"/>
    </source>
</evidence>
<evidence type="ECO:0000256" key="4">
    <source>
        <dbReference type="ARBA" id="ARBA00023136"/>
    </source>
</evidence>
<keyword evidence="7" id="KW-1185">Reference proteome</keyword>
<evidence type="ECO:0000256" key="3">
    <source>
        <dbReference type="ARBA" id="ARBA00022989"/>
    </source>
</evidence>
<feature type="transmembrane region" description="Helical" evidence="5">
    <location>
        <begin position="70"/>
        <end position="86"/>
    </location>
</feature>
<accession>A0ABY8C0I2</accession>
<organism evidence="6 7">
    <name type="scientific">Microbacterium horticulturae</name>
    <dbReference type="NCBI Taxonomy" id="3028316"/>
    <lineage>
        <taxon>Bacteria</taxon>
        <taxon>Bacillati</taxon>
        <taxon>Actinomycetota</taxon>
        <taxon>Actinomycetes</taxon>
        <taxon>Micrococcales</taxon>
        <taxon>Microbacteriaceae</taxon>
        <taxon>Microbacterium</taxon>
    </lineage>
</organism>
<comment type="subcellular location">
    <subcellularLocation>
        <location evidence="1">Membrane</location>
        <topology evidence="1">Multi-pass membrane protein</topology>
    </subcellularLocation>
</comment>
<proteinExistence type="predicted"/>
<dbReference type="Pfam" id="PF02361">
    <property type="entry name" value="CbiQ"/>
    <property type="match status" value="1"/>
</dbReference>